<dbReference type="RefSeq" id="WP_311810066.1">
    <property type="nucleotide sequence ID" value="NZ_JARPZN010000015.1"/>
</dbReference>
<reference evidence="1" key="1">
    <citation type="submission" date="2023-03" db="EMBL/GenBank/DDBJ databases">
        <authorList>
            <person name="Shen W."/>
            <person name="Cai J."/>
        </authorList>
    </citation>
    <scope>NUCLEOTIDE SEQUENCE</scope>
    <source>
        <strain evidence="1">K69-2</strain>
    </source>
</reference>
<accession>A0AAE4KSZ9</accession>
<evidence type="ECO:0000313" key="2">
    <source>
        <dbReference type="Proteomes" id="UP001183682"/>
    </source>
</evidence>
<organism evidence="1 2">
    <name type="scientific">Enterococcus gallinarum</name>
    <dbReference type="NCBI Taxonomy" id="1353"/>
    <lineage>
        <taxon>Bacteria</taxon>
        <taxon>Bacillati</taxon>
        <taxon>Bacillota</taxon>
        <taxon>Bacilli</taxon>
        <taxon>Lactobacillales</taxon>
        <taxon>Enterococcaceae</taxon>
        <taxon>Enterococcus</taxon>
    </lineage>
</organism>
<dbReference type="Proteomes" id="UP001183682">
    <property type="component" value="Unassembled WGS sequence"/>
</dbReference>
<dbReference type="EMBL" id="JARPZN010000015">
    <property type="protein sequence ID" value="MDT2691523.1"/>
    <property type="molecule type" value="Genomic_DNA"/>
</dbReference>
<gene>
    <name evidence="1" type="ORF">P7E30_15200</name>
</gene>
<protein>
    <submittedName>
        <fullName evidence="1">Uncharacterized protein</fullName>
    </submittedName>
</protein>
<name>A0AAE4KSZ9_ENTGA</name>
<comment type="caution">
    <text evidence="1">The sequence shown here is derived from an EMBL/GenBank/DDBJ whole genome shotgun (WGS) entry which is preliminary data.</text>
</comment>
<evidence type="ECO:0000313" key="1">
    <source>
        <dbReference type="EMBL" id="MDT2691523.1"/>
    </source>
</evidence>
<dbReference type="AlphaFoldDB" id="A0AAE4KSZ9"/>
<proteinExistence type="predicted"/>
<sequence length="73" mass="8588">MATKKERSEIKKKTMKLMSLEGIDYDEWLHTQHIKFVDEQGEKILDRLMDEKLQQANKNVVQPTPHVHGGEEK</sequence>